<accession>A0A1C6U4L0</accession>
<dbReference type="RefSeq" id="WP_091096056.1">
    <property type="nucleotide sequence ID" value="NZ_FMHZ01000002.1"/>
</dbReference>
<evidence type="ECO:0000256" key="3">
    <source>
        <dbReference type="ARBA" id="ARBA00022691"/>
    </source>
</evidence>
<evidence type="ECO:0000256" key="1">
    <source>
        <dbReference type="ARBA" id="ARBA00022603"/>
    </source>
</evidence>
<dbReference type="CDD" id="cd02440">
    <property type="entry name" value="AdoMet_MTases"/>
    <property type="match status" value="1"/>
</dbReference>
<keyword evidence="3" id="KW-0949">S-adenosyl-L-methionine</keyword>
<dbReference type="InterPro" id="IPR029063">
    <property type="entry name" value="SAM-dependent_MTases_sf"/>
</dbReference>
<proteinExistence type="predicted"/>
<keyword evidence="1 5" id="KW-0489">Methyltransferase</keyword>
<dbReference type="Proteomes" id="UP000199001">
    <property type="component" value="Unassembled WGS sequence"/>
</dbReference>
<dbReference type="EMBL" id="FMHZ01000002">
    <property type="protein sequence ID" value="SCL48851.1"/>
    <property type="molecule type" value="Genomic_DNA"/>
</dbReference>
<dbReference type="InterPro" id="IPR041698">
    <property type="entry name" value="Methyltransf_25"/>
</dbReference>
<reference evidence="6" key="1">
    <citation type="submission" date="2016-06" db="EMBL/GenBank/DDBJ databases">
        <authorList>
            <person name="Varghese N."/>
            <person name="Submissions Spin"/>
        </authorList>
    </citation>
    <scope>NUCLEOTIDE SEQUENCE [LARGE SCALE GENOMIC DNA]</scope>
    <source>
        <strain evidence="6">DSM 43903</strain>
    </source>
</reference>
<dbReference type="GO" id="GO:0010420">
    <property type="term" value="F:polyprenyldihydroxybenzoate methyltransferase activity"/>
    <property type="evidence" value="ECO:0007669"/>
    <property type="project" value="TreeGrafter"/>
</dbReference>
<sequence length="219" mass="22994">MGGEDRADRLSAESLAAGDPTGWFERLYTEAQRGDAVVPWDREAPHGMLVGWAAARGLAGSGRRAVVVGCGYGRDAEHVAGLGFATVAFDVSPTAVEGARRRHPRSAVDYRVADLFDPPAGWRHGFDLVVESMTVQALPVELRGAATAAVASLVAPGGTLLVIAAGRGDDEAPPAGPPWPLSRAEVAGFAVDGVTPVEVEAHEDPAGVRRWRAEFRRPA</sequence>
<dbReference type="Gene3D" id="3.40.50.150">
    <property type="entry name" value="Vaccinia Virus protein VP39"/>
    <property type="match status" value="1"/>
</dbReference>
<feature type="domain" description="Methyltransferase" evidence="4">
    <location>
        <begin position="68"/>
        <end position="158"/>
    </location>
</feature>
<dbReference type="PROSITE" id="PS51585">
    <property type="entry name" value="SAM_MT_TPMT"/>
    <property type="match status" value="1"/>
</dbReference>
<protein>
    <submittedName>
        <fullName evidence="5">Methyltransferase domain-containing protein</fullName>
    </submittedName>
</protein>
<organism evidence="5 6">
    <name type="scientific">Micromonospora citrea</name>
    <dbReference type="NCBI Taxonomy" id="47855"/>
    <lineage>
        <taxon>Bacteria</taxon>
        <taxon>Bacillati</taxon>
        <taxon>Actinomycetota</taxon>
        <taxon>Actinomycetes</taxon>
        <taxon>Micromonosporales</taxon>
        <taxon>Micromonosporaceae</taxon>
        <taxon>Micromonospora</taxon>
    </lineage>
</organism>
<dbReference type="OrthoDB" id="189743at2"/>
<evidence type="ECO:0000313" key="5">
    <source>
        <dbReference type="EMBL" id="SCL48851.1"/>
    </source>
</evidence>
<keyword evidence="2 5" id="KW-0808">Transferase</keyword>
<evidence type="ECO:0000259" key="4">
    <source>
        <dbReference type="Pfam" id="PF13649"/>
    </source>
</evidence>
<evidence type="ECO:0000256" key="2">
    <source>
        <dbReference type="ARBA" id="ARBA00022679"/>
    </source>
</evidence>
<keyword evidence="6" id="KW-1185">Reference proteome</keyword>
<name>A0A1C6U4L0_9ACTN</name>
<dbReference type="STRING" id="47855.GA0070606_1375"/>
<dbReference type="Pfam" id="PF13649">
    <property type="entry name" value="Methyltransf_25"/>
    <property type="match status" value="1"/>
</dbReference>
<gene>
    <name evidence="5" type="ORF">GA0070606_1375</name>
</gene>
<dbReference type="GO" id="GO:0032259">
    <property type="term" value="P:methylation"/>
    <property type="evidence" value="ECO:0007669"/>
    <property type="project" value="UniProtKB-KW"/>
</dbReference>
<dbReference type="PANTHER" id="PTHR43464">
    <property type="entry name" value="METHYLTRANSFERASE"/>
    <property type="match status" value="1"/>
</dbReference>
<dbReference type="AlphaFoldDB" id="A0A1C6U4L0"/>
<dbReference type="SUPFAM" id="SSF53335">
    <property type="entry name" value="S-adenosyl-L-methionine-dependent methyltransferases"/>
    <property type="match status" value="1"/>
</dbReference>
<dbReference type="InterPro" id="IPR008854">
    <property type="entry name" value="TPMT"/>
</dbReference>
<evidence type="ECO:0000313" key="6">
    <source>
        <dbReference type="Proteomes" id="UP000199001"/>
    </source>
</evidence>
<dbReference type="PANTHER" id="PTHR43464:SF23">
    <property type="entry name" value="JUVENILE HORMONE ACID O-METHYLTRANSFERASE"/>
    <property type="match status" value="1"/>
</dbReference>